<organism evidence="1 2">
    <name type="scientific">Artomyces pyxidatus</name>
    <dbReference type="NCBI Taxonomy" id="48021"/>
    <lineage>
        <taxon>Eukaryota</taxon>
        <taxon>Fungi</taxon>
        <taxon>Dikarya</taxon>
        <taxon>Basidiomycota</taxon>
        <taxon>Agaricomycotina</taxon>
        <taxon>Agaricomycetes</taxon>
        <taxon>Russulales</taxon>
        <taxon>Auriscalpiaceae</taxon>
        <taxon>Artomyces</taxon>
    </lineage>
</organism>
<comment type="caution">
    <text evidence="1">The sequence shown here is derived from an EMBL/GenBank/DDBJ whole genome shotgun (WGS) entry which is preliminary data.</text>
</comment>
<dbReference type="EMBL" id="MU277187">
    <property type="protein sequence ID" value="KAI0068820.1"/>
    <property type="molecule type" value="Genomic_DNA"/>
</dbReference>
<gene>
    <name evidence="1" type="ORF">BV25DRAFT_1910562</name>
</gene>
<dbReference type="Proteomes" id="UP000814140">
    <property type="component" value="Unassembled WGS sequence"/>
</dbReference>
<evidence type="ECO:0000313" key="1">
    <source>
        <dbReference type="EMBL" id="KAI0068820.1"/>
    </source>
</evidence>
<reference evidence="1" key="2">
    <citation type="journal article" date="2022" name="New Phytol.">
        <title>Evolutionary transition to the ectomycorrhizal habit in the genomes of a hyperdiverse lineage of mushroom-forming fungi.</title>
        <authorList>
            <person name="Looney B."/>
            <person name="Miyauchi S."/>
            <person name="Morin E."/>
            <person name="Drula E."/>
            <person name="Courty P.E."/>
            <person name="Kohler A."/>
            <person name="Kuo A."/>
            <person name="LaButti K."/>
            <person name="Pangilinan J."/>
            <person name="Lipzen A."/>
            <person name="Riley R."/>
            <person name="Andreopoulos W."/>
            <person name="He G."/>
            <person name="Johnson J."/>
            <person name="Nolan M."/>
            <person name="Tritt A."/>
            <person name="Barry K.W."/>
            <person name="Grigoriev I.V."/>
            <person name="Nagy L.G."/>
            <person name="Hibbett D."/>
            <person name="Henrissat B."/>
            <person name="Matheny P.B."/>
            <person name="Labbe J."/>
            <person name="Martin F.M."/>
        </authorList>
    </citation>
    <scope>NUCLEOTIDE SEQUENCE</scope>
    <source>
        <strain evidence="1">HHB10654</strain>
    </source>
</reference>
<name>A0ACB8TK96_9AGAM</name>
<proteinExistence type="predicted"/>
<evidence type="ECO:0000313" key="2">
    <source>
        <dbReference type="Proteomes" id="UP000814140"/>
    </source>
</evidence>
<protein>
    <submittedName>
        <fullName evidence="1">Uncharacterized protein</fullName>
    </submittedName>
</protein>
<accession>A0ACB8TK96</accession>
<reference evidence="1" key="1">
    <citation type="submission" date="2021-03" db="EMBL/GenBank/DDBJ databases">
        <authorList>
            <consortium name="DOE Joint Genome Institute"/>
            <person name="Ahrendt S."/>
            <person name="Looney B.P."/>
            <person name="Miyauchi S."/>
            <person name="Morin E."/>
            <person name="Drula E."/>
            <person name="Courty P.E."/>
            <person name="Chicoki N."/>
            <person name="Fauchery L."/>
            <person name="Kohler A."/>
            <person name="Kuo A."/>
            <person name="Labutti K."/>
            <person name="Pangilinan J."/>
            <person name="Lipzen A."/>
            <person name="Riley R."/>
            <person name="Andreopoulos W."/>
            <person name="He G."/>
            <person name="Johnson J."/>
            <person name="Barry K.W."/>
            <person name="Grigoriev I.V."/>
            <person name="Nagy L."/>
            <person name="Hibbett D."/>
            <person name="Henrissat B."/>
            <person name="Matheny P.B."/>
            <person name="Labbe J."/>
            <person name="Martin F."/>
        </authorList>
    </citation>
    <scope>NUCLEOTIDE SEQUENCE</scope>
    <source>
        <strain evidence="1">HHB10654</strain>
    </source>
</reference>
<keyword evidence="2" id="KW-1185">Reference proteome</keyword>
<sequence>MSTSRSAIPPLYYAIFGLYEPMLTTLGFFGTLADPVATHNQQAPWPAHTPPPSTLPLASVVTIVQLAHVCGLLGLVNFFVLRTARRHLTGQPALQEKIVSALLTPLLIGDVAHLAFTFWALGDQRWVFSSWSGMLWLTVGLGLTLLVPRVAWHLGIGRYMDKRDGKVL</sequence>